<keyword evidence="5" id="KW-0694">RNA-binding</keyword>
<dbReference type="InterPro" id="IPR014001">
    <property type="entry name" value="Helicase_ATP-bd"/>
</dbReference>
<keyword evidence="4 5" id="KW-0067">ATP-binding</keyword>
<evidence type="ECO:0000256" key="5">
    <source>
        <dbReference type="HAMAP-Rule" id="MF_01494"/>
    </source>
</evidence>
<feature type="compositionally biased region" description="Basic residues" evidence="7">
    <location>
        <begin position="406"/>
        <end position="418"/>
    </location>
</feature>
<dbReference type="Pfam" id="PF00271">
    <property type="entry name" value="Helicase_C"/>
    <property type="match status" value="1"/>
</dbReference>
<dbReference type="InterPro" id="IPR014014">
    <property type="entry name" value="RNA_helicase_DEAD_Q_motif"/>
</dbReference>
<evidence type="ECO:0000256" key="1">
    <source>
        <dbReference type="ARBA" id="ARBA00022741"/>
    </source>
</evidence>
<dbReference type="PROSITE" id="PS51194">
    <property type="entry name" value="HELICASE_CTER"/>
    <property type="match status" value="1"/>
</dbReference>
<name>A0ABY9JZH4_9BACI</name>
<dbReference type="SUPFAM" id="SSF52540">
    <property type="entry name" value="P-loop containing nucleoside triphosphate hydrolases"/>
    <property type="match status" value="1"/>
</dbReference>
<evidence type="ECO:0000313" key="11">
    <source>
        <dbReference type="EMBL" id="WLR43967.1"/>
    </source>
</evidence>
<dbReference type="EMBL" id="CP129013">
    <property type="protein sequence ID" value="WLR43967.1"/>
    <property type="molecule type" value="Genomic_DNA"/>
</dbReference>
<dbReference type="Pfam" id="PF00270">
    <property type="entry name" value="DEAD"/>
    <property type="match status" value="1"/>
</dbReference>
<keyword evidence="5" id="KW-0963">Cytoplasm</keyword>
<gene>
    <name evidence="5" type="primary">cshB</name>
    <name evidence="11" type="ORF">LC087_07635</name>
</gene>
<evidence type="ECO:0000256" key="7">
    <source>
        <dbReference type="SAM" id="MobiDB-lite"/>
    </source>
</evidence>
<feature type="domain" description="DEAD-box RNA helicase Q" evidence="10">
    <location>
        <begin position="4"/>
        <end position="32"/>
    </location>
</feature>
<evidence type="ECO:0000259" key="9">
    <source>
        <dbReference type="PROSITE" id="PS51194"/>
    </source>
</evidence>
<dbReference type="PROSITE" id="PS51192">
    <property type="entry name" value="HELICASE_ATP_BIND_1"/>
    <property type="match status" value="1"/>
</dbReference>
<reference evidence="11 12" key="1">
    <citation type="submission" date="2023-06" db="EMBL/GenBank/DDBJ databases">
        <title>Five Gram-positive bacteria isolated from mangrove sediments in Shenzhen, Guangdong, China.</title>
        <authorList>
            <person name="Yu S."/>
            <person name="Zheng W."/>
            <person name="Huang Y."/>
        </authorList>
    </citation>
    <scope>NUCLEOTIDE SEQUENCE [LARGE SCALE GENOMIC DNA]</scope>
    <source>
        <strain evidence="11 12">SaN35-3</strain>
    </source>
</reference>
<comment type="catalytic activity">
    <reaction evidence="5">
        <text>ATP + H2O = ADP + phosphate + H(+)</text>
        <dbReference type="Rhea" id="RHEA:13065"/>
        <dbReference type="ChEBI" id="CHEBI:15377"/>
        <dbReference type="ChEBI" id="CHEBI:15378"/>
        <dbReference type="ChEBI" id="CHEBI:30616"/>
        <dbReference type="ChEBI" id="CHEBI:43474"/>
        <dbReference type="ChEBI" id="CHEBI:456216"/>
        <dbReference type="EC" id="3.6.4.13"/>
    </reaction>
</comment>
<evidence type="ECO:0000256" key="4">
    <source>
        <dbReference type="ARBA" id="ARBA00022840"/>
    </source>
</evidence>
<dbReference type="InterPro" id="IPR050547">
    <property type="entry name" value="DEAD_box_RNA_helicases"/>
</dbReference>
<dbReference type="EC" id="3.6.4.13" evidence="5"/>
<dbReference type="PANTHER" id="PTHR47963:SF1">
    <property type="entry name" value="DEAD-BOX ATP-DEPENDENT RNA HELICASE CSHB"/>
    <property type="match status" value="1"/>
</dbReference>
<comment type="similarity">
    <text evidence="5">Belongs to the DEAD box helicase family. CshB subfamily.</text>
</comment>
<keyword evidence="5" id="KW-0346">Stress response</keyword>
<comment type="function">
    <text evidence="5">Probable DEAD-box RNA helicase. May work in conjunction with the cold shock proteins to ensure proper initiation of transcription at low and optimal temperatures.</text>
</comment>
<keyword evidence="3 5" id="KW-0347">Helicase</keyword>
<evidence type="ECO:0000256" key="6">
    <source>
        <dbReference type="PROSITE-ProRule" id="PRU00552"/>
    </source>
</evidence>
<evidence type="ECO:0000259" key="8">
    <source>
        <dbReference type="PROSITE" id="PS51192"/>
    </source>
</evidence>
<protein>
    <recommendedName>
        <fullName evidence="5">DEAD-box ATP-dependent RNA helicase CshB</fullName>
        <ecNumber evidence="5">3.6.4.13</ecNumber>
    </recommendedName>
</protein>
<proteinExistence type="inferred from homology"/>
<dbReference type="Gene3D" id="3.40.50.300">
    <property type="entry name" value="P-loop containing nucleotide triphosphate hydrolases"/>
    <property type="match status" value="2"/>
</dbReference>
<dbReference type="InterPro" id="IPR001650">
    <property type="entry name" value="Helicase_C-like"/>
</dbReference>
<dbReference type="InterPro" id="IPR030881">
    <property type="entry name" value="CshB"/>
</dbReference>
<dbReference type="GO" id="GO:0004386">
    <property type="term" value="F:helicase activity"/>
    <property type="evidence" value="ECO:0007669"/>
    <property type="project" value="UniProtKB-KW"/>
</dbReference>
<evidence type="ECO:0000256" key="3">
    <source>
        <dbReference type="ARBA" id="ARBA00022806"/>
    </source>
</evidence>
<feature type="domain" description="Helicase ATP-binding" evidence="8">
    <location>
        <begin position="35"/>
        <end position="209"/>
    </location>
</feature>
<dbReference type="SMART" id="SM00487">
    <property type="entry name" value="DEXDc"/>
    <property type="match status" value="1"/>
</dbReference>
<dbReference type="HAMAP" id="MF_01494">
    <property type="entry name" value="DEAD_helicase_CshB"/>
    <property type="match status" value="1"/>
</dbReference>
<comment type="subcellular location">
    <subcellularLocation>
        <location evidence="5">Cytoplasm</location>
    </subcellularLocation>
</comment>
<dbReference type="PROSITE" id="PS51195">
    <property type="entry name" value="Q_MOTIF"/>
    <property type="match status" value="1"/>
</dbReference>
<dbReference type="CDD" id="cd18787">
    <property type="entry name" value="SF2_C_DEAD"/>
    <property type="match status" value="1"/>
</dbReference>
<dbReference type="PANTHER" id="PTHR47963">
    <property type="entry name" value="DEAD-BOX ATP-DEPENDENT RNA HELICASE 47, MITOCHONDRIAL"/>
    <property type="match status" value="1"/>
</dbReference>
<evidence type="ECO:0000313" key="12">
    <source>
        <dbReference type="Proteomes" id="UP001197974"/>
    </source>
</evidence>
<feature type="short sequence motif" description="Q motif" evidence="6">
    <location>
        <begin position="4"/>
        <end position="32"/>
    </location>
</feature>
<keyword evidence="2 5" id="KW-0378">Hydrolase</keyword>
<evidence type="ECO:0000259" key="10">
    <source>
        <dbReference type="PROSITE" id="PS51195"/>
    </source>
</evidence>
<dbReference type="SMART" id="SM00490">
    <property type="entry name" value="HELICc"/>
    <property type="match status" value="1"/>
</dbReference>
<keyword evidence="1 5" id="KW-0547">Nucleotide-binding</keyword>
<feature type="domain" description="Helicase C-terminal" evidence="9">
    <location>
        <begin position="220"/>
        <end position="387"/>
    </location>
</feature>
<dbReference type="InterPro" id="IPR044742">
    <property type="entry name" value="DEAD/DEAH_RhlB"/>
</dbReference>
<feature type="region of interest" description="Disordered" evidence="7">
    <location>
        <begin position="384"/>
        <end position="436"/>
    </location>
</feature>
<dbReference type="CDD" id="cd00268">
    <property type="entry name" value="DEADc"/>
    <property type="match status" value="1"/>
</dbReference>
<dbReference type="Proteomes" id="UP001197974">
    <property type="component" value="Chromosome"/>
</dbReference>
<accession>A0ABY9JZH4</accession>
<organism evidence="11 12">
    <name type="scientific">Bacillus carboniphilus</name>
    <dbReference type="NCBI Taxonomy" id="86663"/>
    <lineage>
        <taxon>Bacteria</taxon>
        <taxon>Bacillati</taxon>
        <taxon>Bacillota</taxon>
        <taxon>Bacilli</taxon>
        <taxon>Bacillales</taxon>
        <taxon>Bacillaceae</taxon>
        <taxon>Bacillus</taxon>
    </lineage>
</organism>
<keyword evidence="12" id="KW-1185">Reference proteome</keyword>
<dbReference type="RefSeq" id="WP_226539902.1">
    <property type="nucleotide sequence ID" value="NZ_CP129013.1"/>
</dbReference>
<dbReference type="InterPro" id="IPR027417">
    <property type="entry name" value="P-loop_NTPase"/>
</dbReference>
<dbReference type="InterPro" id="IPR011545">
    <property type="entry name" value="DEAD/DEAH_box_helicase_dom"/>
</dbReference>
<evidence type="ECO:0000256" key="2">
    <source>
        <dbReference type="ARBA" id="ARBA00022801"/>
    </source>
</evidence>
<sequence length="436" mass="49983">MEKTAFAQFDFKPFILEAISELSFSQPTEVQERMIPSILRGKSSIGQSQTGTGKTHAYLLPLINNINPSDQEVQVVITAPTRELANQIYKEVINITSKCPEGQLIQANSFIGGTDKKRSIEKLKKQPHIVVGTPGRILDIVKEQALDIHKAKTIVIDEADLMLDLGFIYEVDQLASRMVKDLQILVFSATIPEKLKPFLKKYMENPSFTQVDPTQLIANNVENILVPIRHRNEISLVYDMLQTFQPYLAMIFTNTKKRADEVANSLRDKGLEVALLHGGLQPRERKKVMKQVKELQFQYIVATDLAARGIDIPGVSHIINIEIPMDLDFLIHRIGRTARAGNSGVAFTLFSEEDEEKISKLEKLNVHFQNKDLINGEWVSIEDRNRRKNRKKQTQETDKIANRYVQKPKKVKPGYKKKMKEEMDKVKRRERRKKKR</sequence>
<dbReference type="GO" id="GO:0016787">
    <property type="term" value="F:hydrolase activity"/>
    <property type="evidence" value="ECO:0007669"/>
    <property type="project" value="UniProtKB-KW"/>
</dbReference>